<dbReference type="Gene3D" id="3.40.50.1820">
    <property type="entry name" value="alpha/beta hydrolase"/>
    <property type="match status" value="1"/>
</dbReference>
<dbReference type="ESTHER" id="vibor-c9qbt4">
    <property type="family name" value="Monoglyceridelipase_lysophospholip"/>
</dbReference>
<dbReference type="AlphaFoldDB" id="C9QBT4"/>
<dbReference type="SUPFAM" id="SSF53474">
    <property type="entry name" value="alpha/beta-Hydrolases"/>
    <property type="match status" value="1"/>
</dbReference>
<keyword evidence="5" id="KW-1185">Reference proteome</keyword>
<evidence type="ECO:0000313" key="5">
    <source>
        <dbReference type="Proteomes" id="UP000003515"/>
    </source>
</evidence>
<dbReference type="PANTHER" id="PTHR11614">
    <property type="entry name" value="PHOSPHOLIPASE-RELATED"/>
    <property type="match status" value="1"/>
</dbReference>
<dbReference type="InterPro" id="IPR029058">
    <property type="entry name" value="AB_hydrolase_fold"/>
</dbReference>
<dbReference type="RefSeq" id="WP_004409599.1">
    <property type="nucleotide sequence ID" value="NZ_ACZV01000001.1"/>
</dbReference>
<name>C9QBT4_VIBOR</name>
<dbReference type="Proteomes" id="UP000002817">
    <property type="component" value="Unassembled WGS sequence"/>
</dbReference>
<sequence>MNDSRSNISPSYTQESDFEQVINSNIANLWRSREEGYLKSFDKKALYWIKLTAPQHDKAIVVVNGRIECTSKYQELFYDLYQQGYDIYSFDHRGQGLSERLIEDKQMGFVGEFADYVKDLAQLIEYFDLSGYSKRYLLGHSMGGNIATRYLQTHDAKFDAVALSAPMYGVNLPWHLKPVATLLGQVLTAVYPKPTFAPGQVAYYPKPFAGNLLSQSDARYHWFRNWYEQHPELKIGGASTQWVWQGLMACKQCYLMTRHIKTPLLVMQAGDDQIVSNQAQTQFMKKLAKTHSQCEFKIIHDAKHELLFEQDQYRNQALDATLQFFAQY</sequence>
<dbReference type="EMBL" id="ACZV01000001">
    <property type="protein sequence ID" value="EEX95510.1"/>
    <property type="molecule type" value="Genomic_DNA"/>
</dbReference>
<evidence type="ECO:0000259" key="1">
    <source>
        <dbReference type="Pfam" id="PF12146"/>
    </source>
</evidence>
<reference evidence="2 5" key="1">
    <citation type="submission" date="2009-10" db="EMBL/GenBank/DDBJ databases">
        <authorList>
            <consortium name="Los Alamos National Laboratory (LANL)"/>
            <consortium name="National Microbial Pathogen Data Resource (NMPDR)"/>
            <person name="Munk A.C."/>
            <person name="Chertkov O."/>
            <person name="Tapia R."/>
            <person name="Green L."/>
            <person name="Rogers Y."/>
            <person name="Detter J.C."/>
            <person name="Bruce D."/>
            <person name="Brettin T.S."/>
            <person name="Colwell R.R."/>
            <person name="Huq A."/>
            <person name="Grim C.J."/>
            <person name="Hasan N.A."/>
            <person name="Bartels D."/>
            <person name="Vonstein V."/>
        </authorList>
    </citation>
    <scope>NUCLEOTIDE SEQUENCE [LARGE SCALE GENOMIC DNA]</scope>
    <source>
        <strain evidence="2 5">CIP 102891</strain>
    </source>
</reference>
<organism evidence="3 4">
    <name type="scientific">Vibrio orientalis CIP 102891 = ATCC 33934</name>
    <dbReference type="NCBI Taxonomy" id="675816"/>
    <lineage>
        <taxon>Bacteria</taxon>
        <taxon>Pseudomonadati</taxon>
        <taxon>Pseudomonadota</taxon>
        <taxon>Gammaproteobacteria</taxon>
        <taxon>Vibrionales</taxon>
        <taxon>Vibrionaceae</taxon>
        <taxon>Vibrio</taxon>
        <taxon>Vibrio oreintalis group</taxon>
    </lineage>
</organism>
<dbReference type="InterPro" id="IPR051044">
    <property type="entry name" value="MAG_DAG_Lipase"/>
</dbReference>
<dbReference type="PATRIC" id="fig|675816.5.peg.3298"/>
<dbReference type="Proteomes" id="UP000003515">
    <property type="component" value="Unassembled WGS sequence"/>
</dbReference>
<protein>
    <submittedName>
        <fullName evidence="2 3">Lysophospholipase</fullName>
        <ecNumber evidence="2">3.1.1.5</ecNumber>
    </submittedName>
</protein>
<dbReference type="eggNOG" id="COG2267">
    <property type="taxonomic scope" value="Bacteria"/>
</dbReference>
<evidence type="ECO:0000313" key="4">
    <source>
        <dbReference type="Proteomes" id="UP000002817"/>
    </source>
</evidence>
<dbReference type="GO" id="GO:0004622">
    <property type="term" value="F:phosphatidylcholine lysophospholipase activity"/>
    <property type="evidence" value="ECO:0007669"/>
    <property type="project" value="UniProtKB-EC"/>
</dbReference>
<reference evidence="3" key="2">
    <citation type="submission" date="2011-08" db="EMBL/GenBank/DDBJ databases">
        <authorList>
            <person name="Hoffman M."/>
            <person name="Strain E.A."/>
            <person name="Brown E."/>
            <person name="Allard M.W."/>
        </authorList>
    </citation>
    <scope>NUCLEOTIDE SEQUENCE</scope>
    <source>
        <strain evidence="3">CIP 102891</strain>
    </source>
</reference>
<keyword evidence="2" id="KW-0378">Hydrolase</keyword>
<dbReference type="InterPro" id="IPR022742">
    <property type="entry name" value="Hydrolase_4"/>
</dbReference>
<comment type="caution">
    <text evidence="3">The sequence shown here is derived from an EMBL/GenBank/DDBJ whole genome shotgun (WGS) entry which is preliminary data.</text>
</comment>
<evidence type="ECO:0000313" key="2">
    <source>
        <dbReference type="EMBL" id="EEX95510.1"/>
    </source>
</evidence>
<dbReference type="OrthoDB" id="9788260at2"/>
<dbReference type="EC" id="3.1.1.5" evidence="2"/>
<accession>C9QBT4</accession>
<reference evidence="3 4" key="3">
    <citation type="journal article" date="2012" name="Int. J. Syst. Evol. Microbiol.">
        <title>Vibrio caribbeanicus sp. nov., isolated from the marine sponge Scleritoderma cyanea.</title>
        <authorList>
            <person name="Hoffmann M."/>
            <person name="Monday S.R."/>
            <person name="Allard M.W."/>
            <person name="Strain E.A."/>
            <person name="Whittaker P."/>
            <person name="Naum M."/>
            <person name="McCarthy P.J."/>
            <person name="Lopez J.V."/>
            <person name="Fischer M."/>
            <person name="Brown E.W."/>
        </authorList>
    </citation>
    <scope>NUCLEOTIDE SEQUENCE [LARGE SCALE GENOMIC DNA]</scope>
    <source>
        <strain evidence="3">CIP 102891</strain>
        <strain evidence="4">CIP 102891 / ATCC 33934</strain>
    </source>
</reference>
<proteinExistence type="predicted"/>
<evidence type="ECO:0000313" key="3">
    <source>
        <dbReference type="EMBL" id="EGU47561.1"/>
    </source>
</evidence>
<dbReference type="EMBL" id="AFWH01000049">
    <property type="protein sequence ID" value="EGU47561.1"/>
    <property type="molecule type" value="Genomic_DNA"/>
</dbReference>
<dbReference type="Pfam" id="PF12146">
    <property type="entry name" value="Hydrolase_4"/>
    <property type="match status" value="1"/>
</dbReference>
<dbReference type="STRING" id="675816.VIA_000042"/>
<gene>
    <name evidence="2" type="ORF">VIA_000042</name>
    <name evidence="3" type="ORF">VIOR3934_03574</name>
</gene>
<feature type="domain" description="Serine aminopeptidase S33" evidence="1">
    <location>
        <begin position="55"/>
        <end position="311"/>
    </location>
</feature>